<evidence type="ECO:0000313" key="2">
    <source>
        <dbReference type="Proteomes" id="UP000298663"/>
    </source>
</evidence>
<reference evidence="1 2" key="2">
    <citation type="journal article" date="2019" name="G3 (Bethesda)">
        <title>Hybrid Assembly of the Genome of the Entomopathogenic Nematode Steinernema carpocapsae Identifies the X-Chromosome.</title>
        <authorList>
            <person name="Serra L."/>
            <person name="Macchietto M."/>
            <person name="Macias-Munoz A."/>
            <person name="McGill C.J."/>
            <person name="Rodriguez I.M."/>
            <person name="Rodriguez B."/>
            <person name="Murad R."/>
            <person name="Mortazavi A."/>
        </authorList>
    </citation>
    <scope>NUCLEOTIDE SEQUENCE [LARGE SCALE GENOMIC DNA]</scope>
    <source>
        <strain evidence="1 2">ALL</strain>
    </source>
</reference>
<proteinExistence type="predicted"/>
<dbReference type="AlphaFoldDB" id="A0A4U5MEF7"/>
<sequence length="136" mass="15162">MALFDPLPPASYSNCPRVHHPYYPRPLSPDSRKRPFTRTCRLRKKPLPYLFSVPSPLNPFLGIAGGERRRTSDNITFGVGSDLGQAALVWECEVSVGAKRDTSGDKCAGDRRFGHAPLGNHRVRDVFKGVRTICVR</sequence>
<reference evidence="1 2" key="1">
    <citation type="journal article" date="2015" name="Genome Biol.">
        <title>Comparative genomics of Steinernema reveals deeply conserved gene regulatory networks.</title>
        <authorList>
            <person name="Dillman A.R."/>
            <person name="Macchietto M."/>
            <person name="Porter C.F."/>
            <person name="Rogers A."/>
            <person name="Williams B."/>
            <person name="Antoshechkin I."/>
            <person name="Lee M.M."/>
            <person name="Goodwin Z."/>
            <person name="Lu X."/>
            <person name="Lewis E.E."/>
            <person name="Goodrich-Blair H."/>
            <person name="Stock S.P."/>
            <person name="Adams B.J."/>
            <person name="Sternberg P.W."/>
            <person name="Mortazavi A."/>
        </authorList>
    </citation>
    <scope>NUCLEOTIDE SEQUENCE [LARGE SCALE GENOMIC DNA]</scope>
    <source>
        <strain evidence="1 2">ALL</strain>
    </source>
</reference>
<keyword evidence="2" id="KW-1185">Reference proteome</keyword>
<evidence type="ECO:0000313" key="1">
    <source>
        <dbReference type="EMBL" id="TKR67544.1"/>
    </source>
</evidence>
<accession>A0A4U5MEF7</accession>
<gene>
    <name evidence="1" type="ORF">L596_023683</name>
</gene>
<name>A0A4U5MEF7_STECR</name>
<protein>
    <submittedName>
        <fullName evidence="1">Uncharacterized protein</fullName>
    </submittedName>
</protein>
<dbReference type="EMBL" id="AZBU02000008">
    <property type="protein sequence ID" value="TKR67544.1"/>
    <property type="molecule type" value="Genomic_DNA"/>
</dbReference>
<dbReference type="Proteomes" id="UP000298663">
    <property type="component" value="Unassembled WGS sequence"/>
</dbReference>
<organism evidence="1 2">
    <name type="scientific">Steinernema carpocapsae</name>
    <name type="common">Entomopathogenic nematode</name>
    <dbReference type="NCBI Taxonomy" id="34508"/>
    <lineage>
        <taxon>Eukaryota</taxon>
        <taxon>Metazoa</taxon>
        <taxon>Ecdysozoa</taxon>
        <taxon>Nematoda</taxon>
        <taxon>Chromadorea</taxon>
        <taxon>Rhabditida</taxon>
        <taxon>Tylenchina</taxon>
        <taxon>Panagrolaimomorpha</taxon>
        <taxon>Strongyloidoidea</taxon>
        <taxon>Steinernematidae</taxon>
        <taxon>Steinernema</taxon>
    </lineage>
</organism>
<comment type="caution">
    <text evidence="1">The sequence shown here is derived from an EMBL/GenBank/DDBJ whole genome shotgun (WGS) entry which is preliminary data.</text>
</comment>